<dbReference type="Proteomes" id="UP000095283">
    <property type="component" value="Unplaced"/>
</dbReference>
<evidence type="ECO:0000313" key="3">
    <source>
        <dbReference type="WBParaSite" id="Hba_05203"/>
    </source>
</evidence>
<reference evidence="3" key="1">
    <citation type="submission" date="2016-11" db="UniProtKB">
        <authorList>
            <consortium name="WormBaseParasite"/>
        </authorList>
    </citation>
    <scope>IDENTIFICATION</scope>
</reference>
<dbReference type="AlphaFoldDB" id="A0A1I7WJK4"/>
<proteinExistence type="predicted"/>
<evidence type="ECO:0000256" key="1">
    <source>
        <dbReference type="SAM" id="MobiDB-lite"/>
    </source>
</evidence>
<accession>A0A1I7WJK4</accession>
<dbReference type="PROSITE" id="PS50096">
    <property type="entry name" value="IQ"/>
    <property type="match status" value="1"/>
</dbReference>
<evidence type="ECO:0000313" key="2">
    <source>
        <dbReference type="Proteomes" id="UP000095283"/>
    </source>
</evidence>
<name>A0A1I7WJK4_HETBA</name>
<feature type="region of interest" description="Disordered" evidence="1">
    <location>
        <begin position="147"/>
        <end position="171"/>
    </location>
</feature>
<organism evidence="2 3">
    <name type="scientific">Heterorhabditis bacteriophora</name>
    <name type="common">Entomopathogenic nematode worm</name>
    <dbReference type="NCBI Taxonomy" id="37862"/>
    <lineage>
        <taxon>Eukaryota</taxon>
        <taxon>Metazoa</taxon>
        <taxon>Ecdysozoa</taxon>
        <taxon>Nematoda</taxon>
        <taxon>Chromadorea</taxon>
        <taxon>Rhabditida</taxon>
        <taxon>Rhabditina</taxon>
        <taxon>Rhabditomorpha</taxon>
        <taxon>Strongyloidea</taxon>
        <taxon>Heterorhabditidae</taxon>
        <taxon>Heterorhabditis</taxon>
    </lineage>
</organism>
<keyword evidence="2" id="KW-1185">Reference proteome</keyword>
<sequence length="285" mass="32530">MNHITDKIFEANHTLVHPATLLKAFQRLLKFLKEYVLESEDSDNPKLIVSVEKAVKDLNSKLQAEKLGIISASSGMNLETAYLSVTLLNQTIFSLIMMLKAEEDDRVPTNKKDVIYKVCSRGSFVGVAEVSAEDATEAARTIAYHSKQKPLGEAGEAPASKSGRRQERMRGRHKTLNEMWIKYDKLIKLAHNALDKEMIRYFGQSFDGYHILHYPEMVGRVQELSTPPKHSMWKNAQQLAIDMVRIDELMEKACDLETRVRGHVIRYNFIKLAEEKNAIKPIKQM</sequence>
<protein>
    <submittedName>
        <fullName evidence="3">Non-structural maintenance of chromosomes element 4</fullName>
    </submittedName>
</protein>
<dbReference type="WBParaSite" id="Hba_05203">
    <property type="protein sequence ID" value="Hba_05203"/>
    <property type="gene ID" value="Hba_05203"/>
</dbReference>